<dbReference type="EMBL" id="MFJE01000066">
    <property type="protein sequence ID" value="OGG12972.1"/>
    <property type="molecule type" value="Genomic_DNA"/>
</dbReference>
<dbReference type="Proteomes" id="UP000177383">
    <property type="component" value="Unassembled WGS sequence"/>
</dbReference>
<evidence type="ECO:0000313" key="1">
    <source>
        <dbReference type="EMBL" id="OGG12972.1"/>
    </source>
</evidence>
<sequence>MTFFTITNNNSYVTNYPSSKQSRAKGLRKSGHSLGEISLQLGISKSTASLWLRDTPLNEIALKRIERKKISARLKGLEILKIQRLQKKQEIDKIATDIISTLNLGNISLCKVLCALLYWGEGSKTDYRLAFINSDPQMISTFMSLLRKSFPTTESKFRALVHIHEYHNENEIKNYWSNITKIPLSQFTKSFLKPHTGKISRLGYKGSIRIVYHDSKIASQLKATYNILAKYIGAW</sequence>
<dbReference type="AlphaFoldDB" id="A0A1F5ZLJ6"/>
<comment type="caution">
    <text evidence="1">The sequence shown here is derived from an EMBL/GenBank/DDBJ whole genome shotgun (WGS) entry which is preliminary data.</text>
</comment>
<organism evidence="1 2">
    <name type="scientific">Candidatus Gottesmanbacteria bacterium RIFCSPHIGHO2_01_FULL_39_10</name>
    <dbReference type="NCBI Taxonomy" id="1798375"/>
    <lineage>
        <taxon>Bacteria</taxon>
        <taxon>Candidatus Gottesmaniibacteriota</taxon>
    </lineage>
</organism>
<gene>
    <name evidence="1" type="ORF">A2773_03075</name>
</gene>
<protein>
    <submittedName>
        <fullName evidence="1">Uncharacterized protein</fullName>
    </submittedName>
</protein>
<evidence type="ECO:0000313" key="2">
    <source>
        <dbReference type="Proteomes" id="UP000177383"/>
    </source>
</evidence>
<reference evidence="1 2" key="1">
    <citation type="journal article" date="2016" name="Nat. Commun.">
        <title>Thousands of microbial genomes shed light on interconnected biogeochemical processes in an aquifer system.</title>
        <authorList>
            <person name="Anantharaman K."/>
            <person name="Brown C.T."/>
            <person name="Hug L.A."/>
            <person name="Sharon I."/>
            <person name="Castelle C.J."/>
            <person name="Probst A.J."/>
            <person name="Thomas B.C."/>
            <person name="Singh A."/>
            <person name="Wilkins M.J."/>
            <person name="Karaoz U."/>
            <person name="Brodie E.L."/>
            <person name="Williams K.H."/>
            <person name="Hubbard S.S."/>
            <person name="Banfield J.F."/>
        </authorList>
    </citation>
    <scope>NUCLEOTIDE SEQUENCE [LARGE SCALE GENOMIC DNA]</scope>
</reference>
<proteinExistence type="predicted"/>
<accession>A0A1F5ZLJ6</accession>
<name>A0A1F5ZLJ6_9BACT</name>